<dbReference type="PROSITE" id="PS51257">
    <property type="entry name" value="PROKAR_LIPOPROTEIN"/>
    <property type="match status" value="1"/>
</dbReference>
<comment type="caution">
    <text evidence="2">The sequence shown here is derived from an EMBL/GenBank/DDBJ whole genome shotgun (WGS) entry which is preliminary data.</text>
</comment>
<evidence type="ECO:0000313" key="2">
    <source>
        <dbReference type="EMBL" id="MFC7329169.1"/>
    </source>
</evidence>
<evidence type="ECO:0008006" key="4">
    <source>
        <dbReference type="Google" id="ProtNLM"/>
    </source>
</evidence>
<protein>
    <recommendedName>
        <fullName evidence="4">Secreted protein</fullName>
    </recommendedName>
</protein>
<keyword evidence="1" id="KW-0732">Signal</keyword>
<reference evidence="3" key="1">
    <citation type="journal article" date="2019" name="Int. J. Syst. Evol. Microbiol.">
        <title>The Global Catalogue of Microorganisms (GCM) 10K type strain sequencing project: providing services to taxonomists for standard genome sequencing and annotation.</title>
        <authorList>
            <consortium name="The Broad Institute Genomics Platform"/>
            <consortium name="The Broad Institute Genome Sequencing Center for Infectious Disease"/>
            <person name="Wu L."/>
            <person name="Ma J."/>
        </authorList>
    </citation>
    <scope>NUCLEOTIDE SEQUENCE [LARGE SCALE GENOMIC DNA]</scope>
    <source>
        <strain evidence="3">CGMCC 4.7382</strain>
    </source>
</reference>
<feature type="signal peptide" evidence="1">
    <location>
        <begin position="1"/>
        <end position="21"/>
    </location>
</feature>
<keyword evidence="3" id="KW-1185">Reference proteome</keyword>
<evidence type="ECO:0000313" key="3">
    <source>
        <dbReference type="Proteomes" id="UP001596540"/>
    </source>
</evidence>
<feature type="chain" id="PRO_5045811032" description="Secreted protein" evidence="1">
    <location>
        <begin position="22"/>
        <end position="126"/>
    </location>
</feature>
<name>A0ABW2KIL6_9ACTN</name>
<dbReference type="Proteomes" id="UP001596540">
    <property type="component" value="Unassembled WGS sequence"/>
</dbReference>
<evidence type="ECO:0000256" key="1">
    <source>
        <dbReference type="SAM" id="SignalP"/>
    </source>
</evidence>
<organism evidence="2 3">
    <name type="scientific">Marinactinospora rubrisoli</name>
    <dbReference type="NCBI Taxonomy" id="2715399"/>
    <lineage>
        <taxon>Bacteria</taxon>
        <taxon>Bacillati</taxon>
        <taxon>Actinomycetota</taxon>
        <taxon>Actinomycetes</taxon>
        <taxon>Streptosporangiales</taxon>
        <taxon>Nocardiopsidaceae</taxon>
        <taxon>Marinactinospora</taxon>
    </lineage>
</organism>
<gene>
    <name evidence="2" type="ORF">ACFQRF_15645</name>
</gene>
<accession>A0ABW2KIL6</accession>
<sequence>MVLRGLAVWGVNAALVLAASASCQTTSTSGAGTAQTSCQNRDCTVTVTGTGGSGELWEVGRTTIEYRVVLRDDAAADVRVTSRTGAGHDSDDATVRPGESAELRGYTVRYAEHSGDTATLEFTARD</sequence>
<dbReference type="RefSeq" id="WP_379871829.1">
    <property type="nucleotide sequence ID" value="NZ_JBHTBH010000007.1"/>
</dbReference>
<dbReference type="EMBL" id="JBHTBH010000007">
    <property type="protein sequence ID" value="MFC7329169.1"/>
    <property type="molecule type" value="Genomic_DNA"/>
</dbReference>
<proteinExistence type="predicted"/>